<keyword evidence="5" id="KW-1185">Reference proteome</keyword>
<dbReference type="SUPFAM" id="SSF51735">
    <property type="entry name" value="NAD(P)-binding Rossmann-fold domains"/>
    <property type="match status" value="1"/>
</dbReference>
<keyword evidence="1" id="KW-0521">NADP</keyword>
<comment type="caution">
    <text evidence="4">The sequence shown here is derived from an EMBL/GenBank/DDBJ whole genome shotgun (WGS) entry which is preliminary data.</text>
</comment>
<evidence type="ECO:0000259" key="3">
    <source>
        <dbReference type="Pfam" id="PF05368"/>
    </source>
</evidence>
<gene>
    <name evidence="4" type="primary">IRL1</name>
    <name evidence="4" type="ORF">LSUB1_G005201</name>
</gene>
<dbReference type="PANTHER" id="PTHR47706:SF9">
    <property type="entry name" value="NMRA-LIKE DOMAIN-CONTAINING PROTEIN-RELATED"/>
    <property type="match status" value="1"/>
</dbReference>
<evidence type="ECO:0000313" key="5">
    <source>
        <dbReference type="Proteomes" id="UP000462212"/>
    </source>
</evidence>
<protein>
    <submittedName>
        <fullName evidence="4">Isoflavone reductase-like protein</fullName>
    </submittedName>
</protein>
<keyword evidence="2" id="KW-0560">Oxidoreductase</keyword>
<dbReference type="Proteomes" id="UP000462212">
    <property type="component" value="Unassembled WGS sequence"/>
</dbReference>
<sequence length="313" mass="33172">VFDDYSLLKLLNIMAPIKNVIVIGASGTIGASIFKALVESSKFNVSVLTRPESTAEYDPSIKVFKSNYSEASLAEAFKGQDAVVSALGAAGMGEQIKIIDAAVKAGVKRYLPSEYGSNTQNEKATSLVPAFGFKVTVIEHLRELESKGLSWTAIETGPAFDFGLQIGLVGFNINTHEASIMDGGNQPFSATNLSQIGNAVVAVLSKPDETANQFIYVDSFTATQNQILAELEKATGKKWTVTESTTEAAANEGQKRFSKGDFSGLLLLLKTIMLGEGYGSNFTKDASLANEKLGLPKQGLPETVAALVAGKSV</sequence>
<reference evidence="4 5" key="1">
    <citation type="submission" date="2018-05" db="EMBL/GenBank/DDBJ databases">
        <title>Genome sequencing and assembly of the regulated plant pathogen Lachnellula willkommii and related sister species for the development of diagnostic species identification markers.</title>
        <authorList>
            <person name="Giroux E."/>
            <person name="Bilodeau G."/>
        </authorList>
    </citation>
    <scope>NUCLEOTIDE SEQUENCE [LARGE SCALE GENOMIC DNA]</scope>
    <source>
        <strain evidence="4 5">CBS 197.66</strain>
    </source>
</reference>
<dbReference type="CDD" id="cd05259">
    <property type="entry name" value="PCBER_SDR_a"/>
    <property type="match status" value="1"/>
</dbReference>
<accession>A0A8H8U8M3</accession>
<dbReference type="InterPro" id="IPR051609">
    <property type="entry name" value="NmrA/Isoflavone_reductase-like"/>
</dbReference>
<dbReference type="GO" id="GO:0016491">
    <property type="term" value="F:oxidoreductase activity"/>
    <property type="evidence" value="ECO:0007669"/>
    <property type="project" value="UniProtKB-KW"/>
</dbReference>
<dbReference type="AlphaFoldDB" id="A0A8H8U8M3"/>
<proteinExistence type="predicted"/>
<dbReference type="EMBL" id="QGMJ01000522">
    <property type="protein sequence ID" value="TVY35461.1"/>
    <property type="molecule type" value="Genomic_DNA"/>
</dbReference>
<dbReference type="OrthoDB" id="9984533at2759"/>
<dbReference type="Pfam" id="PF05368">
    <property type="entry name" value="NmrA"/>
    <property type="match status" value="1"/>
</dbReference>
<dbReference type="PANTHER" id="PTHR47706">
    <property type="entry name" value="NMRA-LIKE FAMILY PROTEIN"/>
    <property type="match status" value="1"/>
</dbReference>
<evidence type="ECO:0000256" key="1">
    <source>
        <dbReference type="ARBA" id="ARBA00022857"/>
    </source>
</evidence>
<dbReference type="Gene3D" id="3.40.50.720">
    <property type="entry name" value="NAD(P)-binding Rossmann-like Domain"/>
    <property type="match status" value="1"/>
</dbReference>
<dbReference type="InterPro" id="IPR008030">
    <property type="entry name" value="NmrA-like"/>
</dbReference>
<organism evidence="4 5">
    <name type="scientific">Lachnellula subtilissima</name>
    <dbReference type="NCBI Taxonomy" id="602034"/>
    <lineage>
        <taxon>Eukaryota</taxon>
        <taxon>Fungi</taxon>
        <taxon>Dikarya</taxon>
        <taxon>Ascomycota</taxon>
        <taxon>Pezizomycotina</taxon>
        <taxon>Leotiomycetes</taxon>
        <taxon>Helotiales</taxon>
        <taxon>Lachnaceae</taxon>
        <taxon>Lachnellula</taxon>
    </lineage>
</organism>
<name>A0A8H8U8M3_9HELO</name>
<feature type="domain" description="NmrA-like" evidence="3">
    <location>
        <begin position="18"/>
        <end position="244"/>
    </location>
</feature>
<evidence type="ECO:0000256" key="2">
    <source>
        <dbReference type="ARBA" id="ARBA00023002"/>
    </source>
</evidence>
<feature type="non-terminal residue" evidence="4">
    <location>
        <position position="313"/>
    </location>
</feature>
<dbReference type="Gene3D" id="3.90.25.10">
    <property type="entry name" value="UDP-galactose 4-epimerase, domain 1"/>
    <property type="match status" value="1"/>
</dbReference>
<dbReference type="InterPro" id="IPR045312">
    <property type="entry name" value="PCBER-like"/>
</dbReference>
<dbReference type="InterPro" id="IPR036291">
    <property type="entry name" value="NAD(P)-bd_dom_sf"/>
</dbReference>
<evidence type="ECO:0000313" key="4">
    <source>
        <dbReference type="EMBL" id="TVY35461.1"/>
    </source>
</evidence>